<keyword evidence="2" id="KW-1185">Reference proteome</keyword>
<accession>A0A8S0WLC2</accession>
<gene>
    <name evidence="1" type="ORF">AAE3_LOCUS7378</name>
</gene>
<dbReference type="Proteomes" id="UP000467700">
    <property type="component" value="Unassembled WGS sequence"/>
</dbReference>
<organism evidence="1 2">
    <name type="scientific">Cyclocybe aegerita</name>
    <name type="common">Black poplar mushroom</name>
    <name type="synonym">Agrocybe aegerita</name>
    <dbReference type="NCBI Taxonomy" id="1973307"/>
    <lineage>
        <taxon>Eukaryota</taxon>
        <taxon>Fungi</taxon>
        <taxon>Dikarya</taxon>
        <taxon>Basidiomycota</taxon>
        <taxon>Agaricomycotina</taxon>
        <taxon>Agaricomycetes</taxon>
        <taxon>Agaricomycetidae</taxon>
        <taxon>Agaricales</taxon>
        <taxon>Agaricineae</taxon>
        <taxon>Bolbitiaceae</taxon>
        <taxon>Cyclocybe</taxon>
    </lineage>
</organism>
<dbReference type="AlphaFoldDB" id="A0A8S0WLC2"/>
<sequence>MAPKNSSDKEKAAWELIRQLEINTWEAQDNLLKAKISQSFFTNKSRDLTFPFKVGDRVVLSTLHHWREYKAPGKKRVAKFMPCFDGLYKIMDMDKEHSTVMLDLPNSPNLFPTFHTSQVKPFHENNAMLFPSREFNHPPPVITKNGKEYFIWDIIDE</sequence>
<name>A0A8S0WLC2_CYCAE</name>
<evidence type="ECO:0000313" key="2">
    <source>
        <dbReference type="Proteomes" id="UP000467700"/>
    </source>
</evidence>
<reference evidence="1 2" key="1">
    <citation type="submission" date="2020-01" db="EMBL/GenBank/DDBJ databases">
        <authorList>
            <person name="Gupta K D."/>
        </authorList>
    </citation>
    <scope>NUCLEOTIDE SEQUENCE [LARGE SCALE GENOMIC DNA]</scope>
</reference>
<evidence type="ECO:0000313" key="1">
    <source>
        <dbReference type="EMBL" id="CAA7265257.1"/>
    </source>
</evidence>
<dbReference type="EMBL" id="CACVBS010000047">
    <property type="protein sequence ID" value="CAA7265257.1"/>
    <property type="molecule type" value="Genomic_DNA"/>
</dbReference>
<comment type="caution">
    <text evidence="1">The sequence shown here is derived from an EMBL/GenBank/DDBJ whole genome shotgun (WGS) entry which is preliminary data.</text>
</comment>
<dbReference type="OrthoDB" id="3268967at2759"/>
<proteinExistence type="predicted"/>
<protein>
    <submittedName>
        <fullName evidence="1">Uncharacterized protein</fullName>
    </submittedName>
</protein>